<dbReference type="AlphaFoldDB" id="A0A4Y9Y757"/>
<sequence length="178" mass="20432">MLGRLGTGKRRGKEDGKRRWKECNEEEGKYVYEDGEGRNERVKGTRTHDGVTQNEACYARKCSSPGKDRNDDNVRERYNVYEGNEGRKERVQEHAHTRWRRRIYSPQALRGMRQQGEQKVAHEVDLGVIHLNHSIARDYFALLYWTPAVRMPASTVGTPSISPKKYARTDAGRPGGGE</sequence>
<name>A0A4Y9Y757_9AGAM</name>
<dbReference type="EMBL" id="SEOQ01000708">
    <property type="protein sequence ID" value="TFY58022.1"/>
    <property type="molecule type" value="Genomic_DNA"/>
</dbReference>
<evidence type="ECO:0000256" key="1">
    <source>
        <dbReference type="SAM" id="MobiDB-lite"/>
    </source>
</evidence>
<accession>A0A4Y9Y757</accession>
<comment type="caution">
    <text evidence="2">The sequence shown here is derived from an EMBL/GenBank/DDBJ whole genome shotgun (WGS) entry which is preliminary data.</text>
</comment>
<dbReference type="Proteomes" id="UP000298327">
    <property type="component" value="Unassembled WGS sequence"/>
</dbReference>
<organism evidence="2 3">
    <name type="scientific">Dentipellis fragilis</name>
    <dbReference type="NCBI Taxonomy" id="205917"/>
    <lineage>
        <taxon>Eukaryota</taxon>
        <taxon>Fungi</taxon>
        <taxon>Dikarya</taxon>
        <taxon>Basidiomycota</taxon>
        <taxon>Agaricomycotina</taxon>
        <taxon>Agaricomycetes</taxon>
        <taxon>Russulales</taxon>
        <taxon>Hericiaceae</taxon>
        <taxon>Dentipellis</taxon>
    </lineage>
</organism>
<gene>
    <name evidence="2" type="ORF">EVG20_g8312</name>
</gene>
<protein>
    <submittedName>
        <fullName evidence="2">Uncharacterized protein</fullName>
    </submittedName>
</protein>
<feature type="region of interest" description="Disordered" evidence="1">
    <location>
        <begin position="154"/>
        <end position="178"/>
    </location>
</feature>
<reference evidence="2 3" key="1">
    <citation type="submission" date="2019-02" db="EMBL/GenBank/DDBJ databases">
        <title>Genome sequencing of the rare red list fungi Dentipellis fragilis.</title>
        <authorList>
            <person name="Buettner E."/>
            <person name="Kellner H."/>
        </authorList>
    </citation>
    <scope>NUCLEOTIDE SEQUENCE [LARGE SCALE GENOMIC DNA]</scope>
    <source>
        <strain evidence="2 3">DSM 105465</strain>
    </source>
</reference>
<proteinExistence type="predicted"/>
<evidence type="ECO:0000313" key="3">
    <source>
        <dbReference type="Proteomes" id="UP000298327"/>
    </source>
</evidence>
<evidence type="ECO:0000313" key="2">
    <source>
        <dbReference type="EMBL" id="TFY58022.1"/>
    </source>
</evidence>
<keyword evidence="3" id="KW-1185">Reference proteome</keyword>